<proteinExistence type="predicted"/>
<name>A0AC61R5S9_9FIRM</name>
<comment type="caution">
    <text evidence="1">The sequence shown here is derived from an EMBL/GenBank/DDBJ whole genome shotgun (WGS) entry which is preliminary data.</text>
</comment>
<organism evidence="1 2">
    <name type="scientific">Dubosiella muris</name>
    <dbReference type="NCBI Taxonomy" id="3038133"/>
    <lineage>
        <taxon>Bacteria</taxon>
        <taxon>Bacillati</taxon>
        <taxon>Bacillota</taxon>
        <taxon>Erysipelotrichia</taxon>
        <taxon>Erysipelotrichales</taxon>
        <taxon>Erysipelotrichaceae</taxon>
        <taxon>Dubosiella</taxon>
    </lineage>
</organism>
<sequence length="244" mass="25418">MKTRLAKTVVLAGRILLENGAETHRVEDTMRRMCEAYGAQVTDSYVTPGMLMISFSYDGEMVHNMKRTGVKTTDLGKIDAVNTLSRNVSSLALEELYEQLQKVETSPGPSTGRYSVGAFVAAAGFAALFGSTGVEALAAGWIGGCCAFLLRTWGSRFSSAFQNMAGSAFMTACALVCPGLGLGAQPVLLGALMILVPGMLLTNAIRDIVNGDSISGTSRLAEAIVTAAAIALGNLAVLALRGGV</sequence>
<evidence type="ECO:0000313" key="2">
    <source>
        <dbReference type="Proteomes" id="UP000308836"/>
    </source>
</evidence>
<evidence type="ECO:0000313" key="1">
    <source>
        <dbReference type="EMBL" id="TGY64930.1"/>
    </source>
</evidence>
<gene>
    <name evidence="1" type="ORF">E5336_11065</name>
</gene>
<accession>A0AC61R5S9</accession>
<dbReference type="EMBL" id="SRYG01000028">
    <property type="protein sequence ID" value="TGY64930.1"/>
    <property type="molecule type" value="Genomic_DNA"/>
</dbReference>
<keyword evidence="2" id="KW-1185">Reference proteome</keyword>
<protein>
    <submittedName>
        <fullName evidence="1">Threonine/serine exporter</fullName>
    </submittedName>
</protein>
<reference evidence="1" key="1">
    <citation type="submission" date="2019-04" db="EMBL/GenBank/DDBJ databases">
        <title>Microbes associate with the intestines of laboratory mice.</title>
        <authorList>
            <person name="Navarre W."/>
            <person name="Wong E."/>
            <person name="Huang K."/>
            <person name="Tropini C."/>
            <person name="Ng K."/>
            <person name="Yu B."/>
        </authorList>
    </citation>
    <scope>NUCLEOTIDE SEQUENCE</scope>
    <source>
        <strain evidence="1">NM09_H32</strain>
    </source>
</reference>
<dbReference type="Proteomes" id="UP000308836">
    <property type="component" value="Unassembled WGS sequence"/>
</dbReference>